<name>A0A1I7MEH6_9MICC</name>
<dbReference type="InterPro" id="IPR040701">
    <property type="entry name" value="Bact_RF_family2"/>
</dbReference>
<proteinExistence type="predicted"/>
<dbReference type="Proteomes" id="UP000198881">
    <property type="component" value="Unassembled WGS sequence"/>
</dbReference>
<accession>A0A1I7MEH6</accession>
<dbReference type="InterPro" id="IPR029064">
    <property type="entry name" value="Ribosomal_eL30-like_sf"/>
</dbReference>
<dbReference type="Gene3D" id="3.30.1330.30">
    <property type="match status" value="1"/>
</dbReference>
<feature type="region of interest" description="Disordered" evidence="1">
    <location>
        <begin position="354"/>
        <end position="391"/>
    </location>
</feature>
<evidence type="ECO:0008006" key="4">
    <source>
        <dbReference type="Google" id="ProtNLM"/>
    </source>
</evidence>
<evidence type="ECO:0000256" key="1">
    <source>
        <dbReference type="SAM" id="MobiDB-lite"/>
    </source>
</evidence>
<sequence length="391" mass="42420">MKLPWLKAALDLDGPYVSVYLDTSRNHPQAAAELSTRWEQMRHQLAADGAPEELLERIEETVLEPPKIGGRHGRALLAAGGEIVLNRVLPVPPLTQRAHYGEVPELLPLVQLTPQAVSQLLVEVDRAGADLHLRSAENPSTPQATNGLGEDATVEGGHDELTKSKSGGGSSPHGWRTSNFEARVEDSWERNAEAVAATVNRIVTEHHPDMVLVTGDVRALGLLEAELGQEVRARLHQVPGGTRGVSMDRESFREELARVTQGFIDARLRELSDRFHESQQRGAESVSGAEETAQVLERGQVDELLFVIGREPKNIESLIRQAIATDAGVSALPAEAATITEGVGALLRWRDDATPSTSLSSMSGDARREDAVNPDRNEVSPHAAEEAKLRS</sequence>
<dbReference type="OrthoDB" id="5179393at2"/>
<dbReference type="STRING" id="574650.SAMN04487966_101304"/>
<organism evidence="2 3">
    <name type="scientific">Micrococcus terreus</name>
    <dbReference type="NCBI Taxonomy" id="574650"/>
    <lineage>
        <taxon>Bacteria</taxon>
        <taxon>Bacillati</taxon>
        <taxon>Actinomycetota</taxon>
        <taxon>Actinomycetes</taxon>
        <taxon>Micrococcales</taxon>
        <taxon>Micrococcaceae</taxon>
        <taxon>Micrococcus</taxon>
    </lineage>
</organism>
<dbReference type="AlphaFoldDB" id="A0A1I7MEH6"/>
<dbReference type="RefSeq" id="WP_091693235.1">
    <property type="nucleotide sequence ID" value="NZ_FPCG01000001.1"/>
</dbReference>
<keyword evidence="3" id="KW-1185">Reference proteome</keyword>
<evidence type="ECO:0000313" key="2">
    <source>
        <dbReference type="EMBL" id="SFV20316.1"/>
    </source>
</evidence>
<reference evidence="2 3" key="1">
    <citation type="submission" date="2016-10" db="EMBL/GenBank/DDBJ databases">
        <authorList>
            <person name="de Groot N.N."/>
        </authorList>
    </citation>
    <scope>NUCLEOTIDE SEQUENCE [LARGE SCALE GENOMIC DNA]</scope>
    <source>
        <strain evidence="2 3">CGMCC 1.7054</strain>
    </source>
</reference>
<feature type="compositionally biased region" description="Basic and acidic residues" evidence="1">
    <location>
        <begin position="365"/>
        <end position="391"/>
    </location>
</feature>
<evidence type="ECO:0000313" key="3">
    <source>
        <dbReference type="Proteomes" id="UP000198881"/>
    </source>
</evidence>
<feature type="region of interest" description="Disordered" evidence="1">
    <location>
        <begin position="135"/>
        <end position="177"/>
    </location>
</feature>
<feature type="compositionally biased region" description="Polar residues" evidence="1">
    <location>
        <begin position="137"/>
        <end position="146"/>
    </location>
</feature>
<dbReference type="Pfam" id="PF18844">
    <property type="entry name" value="baeRF_family2"/>
    <property type="match status" value="1"/>
</dbReference>
<gene>
    <name evidence="2" type="ORF">SAMN04487966_101304</name>
</gene>
<feature type="compositionally biased region" description="Polar residues" evidence="1">
    <location>
        <begin position="354"/>
        <end position="363"/>
    </location>
</feature>
<dbReference type="EMBL" id="FPCG01000001">
    <property type="protein sequence ID" value="SFV20316.1"/>
    <property type="molecule type" value="Genomic_DNA"/>
</dbReference>
<protein>
    <recommendedName>
        <fullName evidence="4">Peptide chain release factor 1 (ERF1)</fullName>
    </recommendedName>
</protein>